<dbReference type="InterPro" id="IPR036086">
    <property type="entry name" value="ParB/Sulfiredoxin_sf"/>
</dbReference>
<dbReference type="BioCyc" id="CCAL311458:G131R-619-MONOMER"/>
<organism evidence="2 3">
    <name type="scientific">Caldiarchaeum subterraneum</name>
    <dbReference type="NCBI Taxonomy" id="311458"/>
    <lineage>
        <taxon>Archaea</taxon>
        <taxon>Nitrososphaerota</taxon>
        <taxon>Candidatus Caldarchaeales</taxon>
        <taxon>Candidatus Caldarchaeaceae</taxon>
        <taxon>Candidatus Caldarchaeum</taxon>
    </lineage>
</organism>
<evidence type="ECO:0000313" key="2">
    <source>
        <dbReference type="EMBL" id="BAJ50466.1"/>
    </source>
</evidence>
<dbReference type="Pfam" id="PF02195">
    <property type="entry name" value="ParB_N"/>
    <property type="match status" value="1"/>
</dbReference>
<dbReference type="SMART" id="SM00470">
    <property type="entry name" value="ParB"/>
    <property type="match status" value="1"/>
</dbReference>
<evidence type="ECO:0000313" key="3">
    <source>
        <dbReference type="Proteomes" id="UP000008120"/>
    </source>
</evidence>
<name>E6P955_CALS0</name>
<feature type="domain" description="ParB-like N-terminal" evidence="1">
    <location>
        <begin position="8"/>
        <end position="97"/>
    </location>
</feature>
<dbReference type="STRING" id="311458.CSUB_C0607"/>
<gene>
    <name evidence="2" type="ORF">CSUB_C0607</name>
</gene>
<dbReference type="InterPro" id="IPR050336">
    <property type="entry name" value="Chromosome_partition/occlusion"/>
</dbReference>
<dbReference type="PANTHER" id="PTHR33375">
    <property type="entry name" value="CHROMOSOME-PARTITIONING PROTEIN PARB-RELATED"/>
    <property type="match status" value="1"/>
</dbReference>
<dbReference type="GO" id="GO:0005694">
    <property type="term" value="C:chromosome"/>
    <property type="evidence" value="ECO:0007669"/>
    <property type="project" value="TreeGrafter"/>
</dbReference>
<dbReference type="Gene3D" id="3.90.1530.10">
    <property type="entry name" value="Conserved hypothetical protein from pyrococcus furiosus pfu- 392566-001, ParB domain"/>
    <property type="match status" value="1"/>
</dbReference>
<dbReference type="EMBL" id="BA000048">
    <property type="protein sequence ID" value="BAJ50466.1"/>
    <property type="molecule type" value="Genomic_DNA"/>
</dbReference>
<accession>E6P955</accession>
<dbReference type="PANTHER" id="PTHR33375:SF1">
    <property type="entry name" value="CHROMOSOME-PARTITIONING PROTEIN PARB-RELATED"/>
    <property type="match status" value="1"/>
</dbReference>
<sequence length="269" mass="31229">MKTMSEVVYIETTRLRKSRYNPRMVHDPERHKILLESIRRNGVMEPLLVYQVDDGYEVLDGSRRLEAAVEAGLDTVPCIIVRREEAPRISLAIHFSQDDLTESELVLYVERLVAEEVFKSVEEVCRFLGVSKSWFYTLRRAARLGPLDSGASATTLAMVEKTRVEPEKKKRIVEALDNYPLPRPMLREALREIEEKPMEEPERVLERFYWASPRRSGEDAFTASGVYEYVLRRLGGVVEFLARKGVETVWRVEVPAQDLMVVKLMWQRL</sequence>
<protein>
    <recommendedName>
        <fullName evidence="1">ParB-like N-terminal domain-containing protein</fullName>
    </recommendedName>
</protein>
<dbReference type="Proteomes" id="UP000008120">
    <property type="component" value="Chromosome"/>
</dbReference>
<dbReference type="GO" id="GO:0007059">
    <property type="term" value="P:chromosome segregation"/>
    <property type="evidence" value="ECO:0007669"/>
    <property type="project" value="TreeGrafter"/>
</dbReference>
<dbReference type="GO" id="GO:0045881">
    <property type="term" value="P:positive regulation of sporulation resulting in formation of a cellular spore"/>
    <property type="evidence" value="ECO:0007669"/>
    <property type="project" value="TreeGrafter"/>
</dbReference>
<evidence type="ECO:0000259" key="1">
    <source>
        <dbReference type="SMART" id="SM00470"/>
    </source>
</evidence>
<dbReference type="SUPFAM" id="SSF110849">
    <property type="entry name" value="ParB/Sulfiredoxin"/>
    <property type="match status" value="1"/>
</dbReference>
<reference evidence="2 3" key="1">
    <citation type="journal article" date="2005" name="Environ. Microbiol.">
        <title>Genetic and functional properties of uncultivated thermophilic crenarchaeotes from a subsurface gold mine as revealed by analysis of genome fragments.</title>
        <authorList>
            <person name="Nunoura T."/>
            <person name="Hirayama H."/>
            <person name="Takami H."/>
            <person name="Oida H."/>
            <person name="Nishi S."/>
            <person name="Shimamura S."/>
            <person name="Suzuki Y."/>
            <person name="Inagaki F."/>
            <person name="Takai K."/>
            <person name="Nealson K.H."/>
            <person name="Horikoshi K."/>
        </authorList>
    </citation>
    <scope>NUCLEOTIDE SEQUENCE [LARGE SCALE GENOMIC DNA]</scope>
</reference>
<dbReference type="InterPro" id="IPR003115">
    <property type="entry name" value="ParB_N"/>
</dbReference>
<dbReference type="KEGG" id="csu:CSUB_C0607"/>
<proteinExistence type="predicted"/>
<reference evidence="2 3" key="2">
    <citation type="journal article" date="2011" name="Nucleic Acids Res.">
        <title>Insights into the evolution of Archaea and eukaryotic protein modifier systems revealed by the genome of a novel archaeal group.</title>
        <authorList>
            <person name="Nunoura T."/>
            <person name="Takaki Y."/>
            <person name="Kakuta J."/>
            <person name="Nishi S."/>
            <person name="Sugahara J."/>
            <person name="Kazama H."/>
            <person name="Chee G."/>
            <person name="Hattori M."/>
            <person name="Kanai A."/>
            <person name="Atomi H."/>
            <person name="Takai K."/>
            <person name="Takami H."/>
        </authorList>
    </citation>
    <scope>NUCLEOTIDE SEQUENCE [LARGE SCALE GENOMIC DNA]</scope>
</reference>
<dbReference type="AlphaFoldDB" id="E6P955"/>